<feature type="region of interest" description="Disordered" evidence="1">
    <location>
        <begin position="33"/>
        <end position="83"/>
    </location>
</feature>
<dbReference type="AlphaFoldDB" id="A0A091CX88"/>
<evidence type="ECO:0000313" key="3">
    <source>
        <dbReference type="Proteomes" id="UP000028990"/>
    </source>
</evidence>
<feature type="compositionally biased region" description="Polar residues" evidence="1">
    <location>
        <begin position="33"/>
        <end position="44"/>
    </location>
</feature>
<organism evidence="2 3">
    <name type="scientific">Fukomys damarensis</name>
    <name type="common">Damaraland mole rat</name>
    <name type="synonym">Cryptomys damarensis</name>
    <dbReference type="NCBI Taxonomy" id="885580"/>
    <lineage>
        <taxon>Eukaryota</taxon>
        <taxon>Metazoa</taxon>
        <taxon>Chordata</taxon>
        <taxon>Craniata</taxon>
        <taxon>Vertebrata</taxon>
        <taxon>Euteleostomi</taxon>
        <taxon>Mammalia</taxon>
        <taxon>Eutheria</taxon>
        <taxon>Euarchontoglires</taxon>
        <taxon>Glires</taxon>
        <taxon>Rodentia</taxon>
        <taxon>Hystricomorpha</taxon>
        <taxon>Bathyergidae</taxon>
        <taxon>Fukomys</taxon>
    </lineage>
</organism>
<reference evidence="2 3" key="1">
    <citation type="submission" date="2013-11" db="EMBL/GenBank/DDBJ databases">
        <title>The Damaraland mole rat (Fukomys damarensis) genome and evolution of African mole rats.</title>
        <authorList>
            <person name="Gladyshev V.N."/>
            <person name="Fang X."/>
        </authorList>
    </citation>
    <scope>NUCLEOTIDE SEQUENCE [LARGE SCALE GENOMIC DNA]</scope>
    <source>
        <tissue evidence="2">Liver</tissue>
    </source>
</reference>
<gene>
    <name evidence="2" type="ORF">H920_15800</name>
</gene>
<feature type="compositionally biased region" description="Basic and acidic residues" evidence="1">
    <location>
        <begin position="60"/>
        <end position="73"/>
    </location>
</feature>
<evidence type="ECO:0000313" key="2">
    <source>
        <dbReference type="EMBL" id="KFO22853.1"/>
    </source>
</evidence>
<dbReference type="Proteomes" id="UP000028990">
    <property type="component" value="Unassembled WGS sequence"/>
</dbReference>
<proteinExistence type="predicted"/>
<name>A0A091CX88_FUKDA</name>
<accession>A0A091CX88</accession>
<sequence length="308" mass="34518">MWTIVAWLQVDPIQGPALTPEVQGQVPKPQAQLEKSCTGTQASSRIPPYHSQGYTWKRTTQKDKQQQEAHPDTIDLSDPPRVNWSPNPRKGMLEILGTLLFPSEEAEGHYLRTETTEQTAAIDEFLEQVPPTEPGPPMGEWQFKPALEPCRVLTCKRACLLQVLVLAKTVLLGVGQIELQVIQVLQDLLESDGPACCWSSSAPSQLHMREAVFLEQQELNVLPWQLIVLYVSVPQADGGELVPRMAGLVQHHLYYFLTGLSEAVGRIRPLVFLVYNMLQNGDYGLQEDVGKEKLPDRRLLKFPIPGSR</sequence>
<keyword evidence="3" id="KW-1185">Reference proteome</keyword>
<dbReference type="EMBL" id="KN123939">
    <property type="protein sequence ID" value="KFO22853.1"/>
    <property type="molecule type" value="Genomic_DNA"/>
</dbReference>
<evidence type="ECO:0000256" key="1">
    <source>
        <dbReference type="SAM" id="MobiDB-lite"/>
    </source>
</evidence>
<protein>
    <submittedName>
        <fullName evidence="2">Uncharacterized protein</fullName>
    </submittedName>
</protein>